<accession>A0A0C3GQE0</accession>
<dbReference type="InParanoid" id="A0A0C3GQE0"/>
<reference evidence="1 2" key="1">
    <citation type="submission" date="2014-04" db="EMBL/GenBank/DDBJ databases">
        <authorList>
            <consortium name="DOE Joint Genome Institute"/>
            <person name="Kuo A."/>
            <person name="Martino E."/>
            <person name="Perotto S."/>
            <person name="Kohler A."/>
            <person name="Nagy L.G."/>
            <person name="Floudas D."/>
            <person name="Copeland A."/>
            <person name="Barry K.W."/>
            <person name="Cichocki N."/>
            <person name="Veneault-Fourrey C."/>
            <person name="LaButti K."/>
            <person name="Lindquist E.A."/>
            <person name="Lipzen A."/>
            <person name="Lundell T."/>
            <person name="Morin E."/>
            <person name="Murat C."/>
            <person name="Sun H."/>
            <person name="Tunlid A."/>
            <person name="Henrissat B."/>
            <person name="Grigoriev I.V."/>
            <person name="Hibbett D.S."/>
            <person name="Martin F."/>
            <person name="Nordberg H.P."/>
            <person name="Cantor M.N."/>
            <person name="Hua S.X."/>
        </authorList>
    </citation>
    <scope>NUCLEOTIDE SEQUENCE [LARGE SCALE GENOMIC DNA]</scope>
    <source>
        <strain evidence="1 2">Zn</strain>
    </source>
</reference>
<dbReference type="EMBL" id="KN832908">
    <property type="protein sequence ID" value="KIM92716.1"/>
    <property type="molecule type" value="Genomic_DNA"/>
</dbReference>
<sequence>QEKVNLARIRDNQRRSRLRRREYLQELETRLRQFELHGIEASAEIQMAARKVADENRKLRGLLALHGIREDSIEVYSQSSSAGDVQLTSRIPSSCNVNSSIITADMISAMAGEDPNTMSADMGCLPGVDCEVKNRLVF</sequence>
<evidence type="ECO:0000313" key="1">
    <source>
        <dbReference type="EMBL" id="KIM92716.1"/>
    </source>
</evidence>
<dbReference type="AlphaFoldDB" id="A0A0C3GQE0"/>
<dbReference type="STRING" id="913774.A0A0C3GQE0"/>
<organism evidence="1 2">
    <name type="scientific">Oidiodendron maius (strain Zn)</name>
    <dbReference type="NCBI Taxonomy" id="913774"/>
    <lineage>
        <taxon>Eukaryota</taxon>
        <taxon>Fungi</taxon>
        <taxon>Dikarya</taxon>
        <taxon>Ascomycota</taxon>
        <taxon>Pezizomycotina</taxon>
        <taxon>Leotiomycetes</taxon>
        <taxon>Leotiomycetes incertae sedis</taxon>
        <taxon>Myxotrichaceae</taxon>
        <taxon>Oidiodendron</taxon>
    </lineage>
</organism>
<reference evidence="2" key="2">
    <citation type="submission" date="2015-01" db="EMBL/GenBank/DDBJ databases">
        <title>Evolutionary Origins and Diversification of the Mycorrhizal Mutualists.</title>
        <authorList>
            <consortium name="DOE Joint Genome Institute"/>
            <consortium name="Mycorrhizal Genomics Consortium"/>
            <person name="Kohler A."/>
            <person name="Kuo A."/>
            <person name="Nagy L.G."/>
            <person name="Floudas D."/>
            <person name="Copeland A."/>
            <person name="Barry K.W."/>
            <person name="Cichocki N."/>
            <person name="Veneault-Fourrey C."/>
            <person name="LaButti K."/>
            <person name="Lindquist E.A."/>
            <person name="Lipzen A."/>
            <person name="Lundell T."/>
            <person name="Morin E."/>
            <person name="Murat C."/>
            <person name="Riley R."/>
            <person name="Ohm R."/>
            <person name="Sun H."/>
            <person name="Tunlid A."/>
            <person name="Henrissat B."/>
            <person name="Grigoriev I.V."/>
            <person name="Hibbett D.S."/>
            <person name="Martin F."/>
        </authorList>
    </citation>
    <scope>NUCLEOTIDE SEQUENCE [LARGE SCALE GENOMIC DNA]</scope>
    <source>
        <strain evidence="2">Zn</strain>
    </source>
</reference>
<gene>
    <name evidence="1" type="ORF">OIDMADRAFT_139146</name>
</gene>
<protein>
    <recommendedName>
        <fullName evidence="3">BZIP domain-containing protein</fullName>
    </recommendedName>
</protein>
<feature type="non-terminal residue" evidence="1">
    <location>
        <position position="1"/>
    </location>
</feature>
<dbReference type="HOGENOM" id="CLU_1687430_0_0_1"/>
<proteinExistence type="predicted"/>
<dbReference type="PANTHER" id="PTHR42070">
    <property type="entry name" value="FILAMENT ASSOCIATED PROTEIN, PUTATIVE (AFU_ORTHOLOGUE AFUA_8G06630)-RELATED"/>
    <property type="match status" value="1"/>
</dbReference>
<dbReference type="OrthoDB" id="4505928at2759"/>
<name>A0A0C3GQE0_OIDMZ</name>
<dbReference type="Proteomes" id="UP000054321">
    <property type="component" value="Unassembled WGS sequence"/>
</dbReference>
<keyword evidence="2" id="KW-1185">Reference proteome</keyword>
<dbReference type="PANTHER" id="PTHR42070:SF1">
    <property type="entry name" value="FILAMENT ASSOCIATED PROTEIN, PUTATIVE (AFU_ORTHOLOGUE AFUA_8G06630)-RELATED"/>
    <property type="match status" value="1"/>
</dbReference>
<evidence type="ECO:0008006" key="3">
    <source>
        <dbReference type="Google" id="ProtNLM"/>
    </source>
</evidence>
<evidence type="ECO:0000313" key="2">
    <source>
        <dbReference type="Proteomes" id="UP000054321"/>
    </source>
</evidence>